<dbReference type="AlphaFoldDB" id="A0A1U7Q0J5"/>
<gene>
    <name evidence="1" type="ORF">SAMN05660493_02559</name>
</gene>
<sequence length="229" mass="26885">MKTDQQYIREHYIELNELAEKTGFSAIEILELIDKKVIPNYSYAIQTTETISSPLLDESVTVKDERYFAKSHVQKLEQYKRSDGTPEIIKDIFKQNFISHLQQHPDKMLAYNNLFDSDAGIDDQLLNETFEKEWQHYCNGVYGICTINADEKDIVEKEIAVKKIVAFNKQYENRLLNETAKEELIKLNEAFNKVTALFAPYQRKTSSRGKYVDKILEENHLNDWIKNYD</sequence>
<evidence type="ECO:0000313" key="1">
    <source>
        <dbReference type="EMBL" id="SIT97831.1"/>
    </source>
</evidence>
<dbReference type="EMBL" id="FTPU01000032">
    <property type="protein sequence ID" value="SIT97831.1"/>
    <property type="molecule type" value="Genomic_DNA"/>
</dbReference>
<keyword evidence="2" id="KW-1185">Reference proteome</keyword>
<reference evidence="2" key="1">
    <citation type="submission" date="2016-10" db="EMBL/GenBank/DDBJ databases">
        <authorList>
            <person name="Varghese N."/>
            <person name="Submissions S."/>
        </authorList>
    </citation>
    <scope>NUCLEOTIDE SEQUENCE [LARGE SCALE GENOMIC DNA]</scope>
    <source>
        <strain evidence="2">DSM 19482</strain>
    </source>
</reference>
<dbReference type="RefSeq" id="WP_143746019.1">
    <property type="nucleotide sequence ID" value="NZ_FTPU01000032.1"/>
</dbReference>
<dbReference type="InterPro" id="IPR045694">
    <property type="entry name" value="DUF6058"/>
</dbReference>
<organism evidence="1 2">
    <name type="scientific">Epilithonimonas bovis DSM 19482</name>
    <dbReference type="NCBI Taxonomy" id="1121284"/>
    <lineage>
        <taxon>Bacteria</taxon>
        <taxon>Pseudomonadati</taxon>
        <taxon>Bacteroidota</taxon>
        <taxon>Flavobacteriia</taxon>
        <taxon>Flavobacteriales</taxon>
        <taxon>Weeksellaceae</taxon>
        <taxon>Chryseobacterium group</taxon>
        <taxon>Epilithonimonas</taxon>
    </lineage>
</organism>
<evidence type="ECO:0000313" key="2">
    <source>
        <dbReference type="Proteomes" id="UP000187261"/>
    </source>
</evidence>
<protein>
    <submittedName>
        <fullName evidence="1">Uncharacterized protein</fullName>
    </submittedName>
</protein>
<dbReference type="OrthoDB" id="7840905at2"/>
<proteinExistence type="predicted"/>
<name>A0A1U7Q0J5_9FLAO</name>
<accession>A0A1U7Q0J5</accession>
<dbReference type="Pfam" id="PF19531">
    <property type="entry name" value="DUF6058"/>
    <property type="match status" value="1"/>
</dbReference>
<dbReference type="STRING" id="1121284.SAMN05660493_02559"/>
<dbReference type="Proteomes" id="UP000187261">
    <property type="component" value="Unassembled WGS sequence"/>
</dbReference>